<evidence type="ECO:0000313" key="1">
    <source>
        <dbReference type="EMBL" id="KAJ4441154.1"/>
    </source>
</evidence>
<protein>
    <submittedName>
        <fullName evidence="1">Uncharacterized protein</fullName>
    </submittedName>
</protein>
<keyword evidence="2" id="KW-1185">Reference proteome</keyword>
<dbReference type="EMBL" id="JAJSOF020000015">
    <property type="protein sequence ID" value="KAJ4441154.1"/>
    <property type="molecule type" value="Genomic_DNA"/>
</dbReference>
<evidence type="ECO:0000313" key="2">
    <source>
        <dbReference type="Proteomes" id="UP001148838"/>
    </source>
</evidence>
<gene>
    <name evidence="1" type="ORF">ANN_11005</name>
</gene>
<organism evidence="1 2">
    <name type="scientific">Periplaneta americana</name>
    <name type="common">American cockroach</name>
    <name type="synonym">Blatta americana</name>
    <dbReference type="NCBI Taxonomy" id="6978"/>
    <lineage>
        <taxon>Eukaryota</taxon>
        <taxon>Metazoa</taxon>
        <taxon>Ecdysozoa</taxon>
        <taxon>Arthropoda</taxon>
        <taxon>Hexapoda</taxon>
        <taxon>Insecta</taxon>
        <taxon>Pterygota</taxon>
        <taxon>Neoptera</taxon>
        <taxon>Polyneoptera</taxon>
        <taxon>Dictyoptera</taxon>
        <taxon>Blattodea</taxon>
        <taxon>Blattoidea</taxon>
        <taxon>Blattidae</taxon>
        <taxon>Blattinae</taxon>
        <taxon>Periplaneta</taxon>
    </lineage>
</organism>
<accession>A0ABQ8T532</accession>
<dbReference type="Proteomes" id="UP001148838">
    <property type="component" value="Unassembled WGS sequence"/>
</dbReference>
<proteinExistence type="predicted"/>
<reference evidence="1 2" key="1">
    <citation type="journal article" date="2022" name="Allergy">
        <title>Genome assembly and annotation of Periplaneta americana reveal a comprehensive cockroach allergen profile.</title>
        <authorList>
            <person name="Wang L."/>
            <person name="Xiong Q."/>
            <person name="Saelim N."/>
            <person name="Wang L."/>
            <person name="Nong W."/>
            <person name="Wan A.T."/>
            <person name="Shi M."/>
            <person name="Liu X."/>
            <person name="Cao Q."/>
            <person name="Hui J.H.L."/>
            <person name="Sookrung N."/>
            <person name="Leung T.F."/>
            <person name="Tungtrongchitr A."/>
            <person name="Tsui S.K.W."/>
        </authorList>
    </citation>
    <scope>NUCLEOTIDE SEQUENCE [LARGE SCALE GENOMIC DNA]</scope>
    <source>
        <strain evidence="1">PWHHKU_190912</strain>
    </source>
</reference>
<name>A0ABQ8T532_PERAM</name>
<comment type="caution">
    <text evidence="1">The sequence shown here is derived from an EMBL/GenBank/DDBJ whole genome shotgun (WGS) entry which is preliminary data.</text>
</comment>
<sequence length="160" mass="18403">MDPAEEKKKARENVMANVATFVLLVALIRSAFARIELRENFAKNLNQVTRPDRDSNPGHLVSRPDALTVTAQIIRNEAVLERVGEEGMLLKLIRKRKTDGGVTNRRKCLLKDALEGMVNGRRIRGRRIYQMIDDVKIYGSYEETKRKAENRKDWKKLGLQ</sequence>